<protein>
    <submittedName>
        <fullName evidence="1">Uncharacterized protein</fullName>
    </submittedName>
</protein>
<dbReference type="AlphaFoldDB" id="A0AAJ1S1T9"/>
<dbReference type="Proteomes" id="UP001229081">
    <property type="component" value="Unassembled WGS sequence"/>
</dbReference>
<organism evidence="1 2">
    <name type="scientific">Mycobacterium paragordonae</name>
    <dbReference type="NCBI Taxonomy" id="1389713"/>
    <lineage>
        <taxon>Bacteria</taxon>
        <taxon>Bacillati</taxon>
        <taxon>Actinomycetota</taxon>
        <taxon>Actinomycetes</taxon>
        <taxon>Mycobacteriales</taxon>
        <taxon>Mycobacteriaceae</taxon>
        <taxon>Mycobacterium</taxon>
    </lineage>
</organism>
<accession>A0AAJ1S1T9</accession>
<dbReference type="EMBL" id="JAUFSA010000001">
    <property type="protein sequence ID" value="MDP7735137.1"/>
    <property type="molecule type" value="Genomic_DNA"/>
</dbReference>
<comment type="caution">
    <text evidence="1">The sequence shown here is derived from an EMBL/GenBank/DDBJ whole genome shotgun (WGS) entry which is preliminary data.</text>
</comment>
<sequence>MTANQTDGKLATTASAADWLKYRAAECASRTNAITDAICAVLSDVKMDGETEEGLDELLRELDDLAAENRAAAARFGDPNKYSDGRVVESFTPITPGMSQGVTWHPDPAAHRPTHWIGDLLSDPGMPSPGRYEVTLDAISQRIDVRVIRNADARIASLRERLERHSQGPEGMDSRE</sequence>
<dbReference type="RefSeq" id="WP_306255166.1">
    <property type="nucleotide sequence ID" value="NZ_JAUFSA010000001.1"/>
</dbReference>
<gene>
    <name evidence="1" type="ORF">QXL92_10330</name>
</gene>
<evidence type="ECO:0000313" key="2">
    <source>
        <dbReference type="Proteomes" id="UP001229081"/>
    </source>
</evidence>
<proteinExistence type="predicted"/>
<name>A0AAJ1S1T9_9MYCO</name>
<evidence type="ECO:0000313" key="1">
    <source>
        <dbReference type="EMBL" id="MDP7735137.1"/>
    </source>
</evidence>
<reference evidence="1" key="1">
    <citation type="submission" date="2023-06" db="EMBL/GenBank/DDBJ databases">
        <title>Identification of two novel mycobacterium reveal diversities and complexities of Mycobacterium gordonae clade.</title>
        <authorList>
            <person name="Matsumoto Y."/>
            <person name="Nakamura S."/>
            <person name="Motooka D."/>
            <person name="Fukushima K."/>
        </authorList>
    </citation>
    <scope>NUCLEOTIDE SEQUENCE</scope>
    <source>
        <strain evidence="1">TY812</strain>
    </source>
</reference>